<protein>
    <submittedName>
        <fullName evidence="3">Uncharacterized protein</fullName>
    </submittedName>
</protein>
<keyword evidence="1" id="KW-0175">Coiled coil</keyword>
<feature type="compositionally biased region" description="Basic and acidic residues" evidence="2">
    <location>
        <begin position="64"/>
        <end position="77"/>
    </location>
</feature>
<feature type="non-terminal residue" evidence="3">
    <location>
        <position position="262"/>
    </location>
</feature>
<evidence type="ECO:0000313" key="3">
    <source>
        <dbReference type="EMBL" id="JAC65152.1"/>
    </source>
</evidence>
<dbReference type="EMBL" id="GBEZ01021608">
    <property type="protein sequence ID" value="JAC65152.1"/>
    <property type="molecule type" value="Transcribed_RNA"/>
</dbReference>
<evidence type="ECO:0000256" key="1">
    <source>
        <dbReference type="SAM" id="Coils"/>
    </source>
</evidence>
<dbReference type="AlphaFoldDB" id="A0A061QWZ7"/>
<reference evidence="3" key="1">
    <citation type="submission" date="2014-05" db="EMBL/GenBank/DDBJ databases">
        <title>The transcriptome of the halophilic microalga Tetraselmis sp. GSL018 isolated from the Great Salt Lake, Utah.</title>
        <authorList>
            <person name="Jinkerson R.E."/>
            <person name="D'Adamo S."/>
            <person name="Posewitz M.C."/>
        </authorList>
    </citation>
    <scope>NUCLEOTIDE SEQUENCE</scope>
    <source>
        <strain evidence="3">GSL018</strain>
    </source>
</reference>
<feature type="coiled-coil region" evidence="1">
    <location>
        <begin position="217"/>
        <end position="244"/>
    </location>
</feature>
<feature type="region of interest" description="Disordered" evidence="2">
    <location>
        <begin position="64"/>
        <end position="95"/>
    </location>
</feature>
<sequence length="262" mass="29613">MEKDCRISDLELQIRDKVHRTEAEAAERLSSVREKYDAELRALENENRTLLGKIDDLKAHIKRETESAEEARQRAEEQVSEAKAATQRAQQAADTFQLDKERLRAEAADLRADMERSGRWAEERHAIEKRVDELEGAKASLEQEKQELEQSLGAKEKDLAEYRQLYEDEAAAHVRSLDEAKRSWALEKSILIKKSGDQARRAAEKVSSVTGRSHQKLLRYRSAARALEEEKAQLVLRVNELEARLDTIQAGGSGSSGGHKAG</sequence>
<proteinExistence type="predicted"/>
<feature type="compositionally biased region" description="Low complexity" evidence="2">
    <location>
        <begin position="81"/>
        <end position="93"/>
    </location>
</feature>
<accession>A0A061QWZ7</accession>
<name>A0A061QWZ7_9CHLO</name>
<gene>
    <name evidence="3" type="ORF">TSPGSL018_16687</name>
</gene>
<evidence type="ECO:0000256" key="2">
    <source>
        <dbReference type="SAM" id="MobiDB-lite"/>
    </source>
</evidence>
<organism evidence="3">
    <name type="scientific">Tetraselmis sp. GSL018</name>
    <dbReference type="NCBI Taxonomy" id="582737"/>
    <lineage>
        <taxon>Eukaryota</taxon>
        <taxon>Viridiplantae</taxon>
        <taxon>Chlorophyta</taxon>
        <taxon>core chlorophytes</taxon>
        <taxon>Chlorodendrophyceae</taxon>
        <taxon>Chlorodendrales</taxon>
        <taxon>Chlorodendraceae</taxon>
        <taxon>Tetraselmis</taxon>
    </lineage>
</organism>